<feature type="domain" description="Glycosyltransferase 2-like" evidence="2">
    <location>
        <begin position="12"/>
        <end position="135"/>
    </location>
</feature>
<dbReference type="eggNOG" id="COG0457">
    <property type="taxonomic scope" value="Bacteria"/>
</dbReference>
<gene>
    <name evidence="3" type="ordered locus">Fnod_1477</name>
</gene>
<dbReference type="Gene3D" id="1.25.40.10">
    <property type="entry name" value="Tetratricopeptide repeat domain"/>
    <property type="match status" value="2"/>
</dbReference>
<sequence length="877" mass="103162">MSKQPENKCLLSVAMIMKNEEHNLDRALGSIKPYVDEIIVVDTGSTDNSVEIAKKYTDKVYFHEWRDDFSEARNYSLQFPTCEWVLIYDADEEVKEDFGKIREFLASLPKDVNTVYLPTISYLDWDLKRTEVASTARIFRNGTVRYENIVHNQPIYKGKVVEAPFIIYHYGYIWTRKLKQKKYERTRNLLVKLLNEKKDMSNIERIYYLCQLYKTESMYESRYNKYPIVEEIFSLVEKEQRINSIGFEVFFLHGLDLMSKGLYDLAERMFKLVLSLNSNNPDPYYGLLGIDEARKEFDKLIPHGEKFFEQIKDVEEHPEKYGWTIITIKYKASARTLLCIGYLKAKRLKEFKENYYLIFEEAKKTGEDLPKLLKSLAKYIIELDNEDYASLSEEIDKLLLEASQLGVRLNILDFIEKDLESGRTYNVELYRPHVKSKFEDYVLKRLESGNDYLLDYILGEDKIEGIKKYGLGSLIFYFENFKGETTEKLKLLNEIRKSEDETLKGVSLALIGDTYLKMGNFKLALDYYKRSIDTLPELGKFIKPVLEDLKTKLDTEIDGAFEEIKEYYTKAKEFFTDLSKEFNVEELKKIYLISDSDFAKYVSSVYLYDSNIDKAKQFLEKIENKDKFYFYNFRLAKIFEKSENQEDLRKAYELHVEACKKNFNLADLGIGIYKFDGFYPSEKIGSPNDEIVWVGNISEKHSGLGVISPIRAWKKANNYYYAYPFPKSEVLKVYKERLKSYKLPKFSVGMEDLLKSLNELNVNEISLLEDDEELKKTITSAVKEIGIEYKENSESIVSFELLNTEIEISKILSKYKSGLLFYFVPNFENKSDIAWYYPLFRVFRNRKAINDELEKLSIKRIKHIILTGHLRAVIFEK</sequence>
<dbReference type="InterPro" id="IPR029044">
    <property type="entry name" value="Nucleotide-diphossugar_trans"/>
</dbReference>
<dbReference type="SUPFAM" id="SSF48452">
    <property type="entry name" value="TPR-like"/>
    <property type="match status" value="2"/>
</dbReference>
<feature type="repeat" description="TPR" evidence="1">
    <location>
        <begin position="505"/>
        <end position="538"/>
    </location>
</feature>
<dbReference type="Pfam" id="PF00535">
    <property type="entry name" value="Glycos_transf_2"/>
    <property type="match status" value="1"/>
</dbReference>
<evidence type="ECO:0000259" key="2">
    <source>
        <dbReference type="Pfam" id="PF00535"/>
    </source>
</evidence>
<dbReference type="InterPro" id="IPR011990">
    <property type="entry name" value="TPR-like_helical_dom_sf"/>
</dbReference>
<dbReference type="CDD" id="cd02511">
    <property type="entry name" value="Beta4Glucosyltransferase"/>
    <property type="match status" value="1"/>
</dbReference>
<dbReference type="PROSITE" id="PS50005">
    <property type="entry name" value="TPR"/>
    <property type="match status" value="1"/>
</dbReference>
<keyword evidence="4" id="KW-1185">Reference proteome</keyword>
<dbReference type="GO" id="GO:0016740">
    <property type="term" value="F:transferase activity"/>
    <property type="evidence" value="ECO:0007669"/>
    <property type="project" value="UniProtKB-KW"/>
</dbReference>
<keyword evidence="3" id="KW-0808">Transferase</keyword>
<reference evidence="3 4" key="1">
    <citation type="submission" date="2007-07" db="EMBL/GenBank/DDBJ databases">
        <title>Complete sequence of Fervidobacterium nodosum Rt17-B1.</title>
        <authorList>
            <consortium name="US DOE Joint Genome Institute"/>
            <person name="Copeland A."/>
            <person name="Lucas S."/>
            <person name="Lapidus A."/>
            <person name="Barry K."/>
            <person name="Glavina del Rio T."/>
            <person name="Dalin E."/>
            <person name="Tice H."/>
            <person name="Pitluck S."/>
            <person name="Saunders E."/>
            <person name="Brettin T."/>
            <person name="Bruce D."/>
            <person name="Detter J.C."/>
            <person name="Han C."/>
            <person name="Schmutz J."/>
            <person name="Larimer F."/>
            <person name="Land M."/>
            <person name="Hauser L."/>
            <person name="Kyrpides N."/>
            <person name="Mikhailova N."/>
            <person name="Nelson K."/>
            <person name="Gogarten J.P."/>
            <person name="Noll K."/>
            <person name="Richardson P."/>
        </authorList>
    </citation>
    <scope>NUCLEOTIDE SEQUENCE [LARGE SCALE GENOMIC DNA]</scope>
    <source>
        <strain evidence="4">ATCC 35602 / DSM 5306 / Rt17-B1</strain>
    </source>
</reference>
<dbReference type="Pfam" id="PF13181">
    <property type="entry name" value="TPR_8"/>
    <property type="match status" value="1"/>
</dbReference>
<dbReference type="SUPFAM" id="SSF53448">
    <property type="entry name" value="Nucleotide-diphospho-sugar transferases"/>
    <property type="match status" value="1"/>
</dbReference>
<evidence type="ECO:0000313" key="3">
    <source>
        <dbReference type="EMBL" id="ABS61320.1"/>
    </source>
</evidence>
<dbReference type="PANTHER" id="PTHR43630:SF2">
    <property type="entry name" value="GLYCOSYLTRANSFERASE"/>
    <property type="match status" value="1"/>
</dbReference>
<dbReference type="InterPro" id="IPR019734">
    <property type="entry name" value="TPR_rpt"/>
</dbReference>
<name>A7HN37_FERNB</name>
<dbReference type="SMART" id="SM00028">
    <property type="entry name" value="TPR"/>
    <property type="match status" value="2"/>
</dbReference>
<dbReference type="RefSeq" id="WP_011994625.1">
    <property type="nucleotide sequence ID" value="NC_009718.1"/>
</dbReference>
<dbReference type="InterPro" id="IPR001173">
    <property type="entry name" value="Glyco_trans_2-like"/>
</dbReference>
<dbReference type="STRING" id="381764.Fnod_1477"/>
<dbReference type="KEGG" id="fno:Fnod_1477"/>
<proteinExistence type="predicted"/>
<reference evidence="3 4" key="2">
    <citation type="journal article" date="2009" name="Proc. Natl. Acad. Sci. U.S.A.">
        <title>On the chimeric nature, thermophilic origin, and phylogenetic placement of the Thermotogales.</title>
        <authorList>
            <person name="Zhaxybayeva O."/>
            <person name="Swithers K.S."/>
            <person name="Lapierre P."/>
            <person name="Fournier G.P."/>
            <person name="Bickhart D.M."/>
            <person name="DeBoy R.T."/>
            <person name="Nelson K.E."/>
            <person name="Nesbo C.L."/>
            <person name="Doolittle W.F."/>
            <person name="Gogarten J.P."/>
            <person name="Noll K.M."/>
        </authorList>
    </citation>
    <scope>NUCLEOTIDE SEQUENCE [LARGE SCALE GENOMIC DNA]</scope>
    <source>
        <strain evidence="4">ATCC 35602 / DSM 5306 / Rt17-B1</strain>
    </source>
</reference>
<dbReference type="PANTHER" id="PTHR43630">
    <property type="entry name" value="POLY-BETA-1,6-N-ACETYL-D-GLUCOSAMINE SYNTHASE"/>
    <property type="match status" value="1"/>
</dbReference>
<dbReference type="eggNOG" id="COG0463">
    <property type="taxonomic scope" value="Bacteria"/>
</dbReference>
<evidence type="ECO:0000256" key="1">
    <source>
        <dbReference type="PROSITE-ProRule" id="PRU00339"/>
    </source>
</evidence>
<accession>A7HN37</accession>
<dbReference type="HOGENOM" id="CLU_328661_0_0_0"/>
<dbReference type="CAZy" id="GT2">
    <property type="family name" value="Glycosyltransferase Family 2"/>
</dbReference>
<organism evidence="3 4">
    <name type="scientific">Fervidobacterium nodosum (strain ATCC 35602 / DSM 5306 / Rt17-B1)</name>
    <dbReference type="NCBI Taxonomy" id="381764"/>
    <lineage>
        <taxon>Bacteria</taxon>
        <taxon>Thermotogati</taxon>
        <taxon>Thermotogota</taxon>
        <taxon>Thermotogae</taxon>
        <taxon>Thermotogales</taxon>
        <taxon>Fervidobacteriaceae</taxon>
        <taxon>Fervidobacterium</taxon>
    </lineage>
</organism>
<evidence type="ECO:0000313" key="4">
    <source>
        <dbReference type="Proteomes" id="UP000002415"/>
    </source>
</evidence>
<protein>
    <submittedName>
        <fullName evidence="3">Glycosyl transferase family 2</fullName>
    </submittedName>
</protein>
<dbReference type="Proteomes" id="UP000002415">
    <property type="component" value="Chromosome"/>
</dbReference>
<dbReference type="AlphaFoldDB" id="A7HN37"/>
<dbReference type="EMBL" id="CP000771">
    <property type="protein sequence ID" value="ABS61320.1"/>
    <property type="molecule type" value="Genomic_DNA"/>
</dbReference>
<dbReference type="Gene3D" id="3.90.550.10">
    <property type="entry name" value="Spore Coat Polysaccharide Biosynthesis Protein SpsA, Chain A"/>
    <property type="match status" value="1"/>
</dbReference>
<keyword evidence="1" id="KW-0802">TPR repeat</keyword>